<dbReference type="PANTHER" id="PTHR45823:SF1">
    <property type="entry name" value="T-SNARE COILED-COIL HOMOLOGY DOMAIN-CONTAINING PROTEIN"/>
    <property type="match status" value="1"/>
</dbReference>
<accession>A0A444UZG0</accession>
<evidence type="ECO:0000313" key="2">
    <source>
        <dbReference type="EMBL" id="RXM93540.1"/>
    </source>
</evidence>
<dbReference type="GO" id="GO:0004842">
    <property type="term" value="F:ubiquitin-protein transferase activity"/>
    <property type="evidence" value="ECO:0007669"/>
    <property type="project" value="InterPro"/>
</dbReference>
<dbReference type="Proteomes" id="UP000289886">
    <property type="component" value="Unassembled WGS sequence"/>
</dbReference>
<dbReference type="InterPro" id="IPR035983">
    <property type="entry name" value="Hect_E3_ubiquitin_ligase"/>
</dbReference>
<comment type="caution">
    <text evidence="2">The sequence shown here is derived from an EMBL/GenBank/DDBJ whole genome shotgun (WGS) entry which is preliminary data.</text>
</comment>
<gene>
    <name evidence="2" type="ORF">EOD39_18966</name>
</gene>
<dbReference type="AlphaFoldDB" id="A0A444UZG0"/>
<dbReference type="PANTHER" id="PTHR45823">
    <property type="entry name" value="T-SNARE COILED-COIL HOMOLOGY DOMAIN-CONTAINING PROTEIN"/>
    <property type="match status" value="1"/>
</dbReference>
<reference evidence="2 3" key="1">
    <citation type="submission" date="2019-01" db="EMBL/GenBank/DDBJ databases">
        <title>Draft Genome and Complete Hox-Cluster Characterization of the Sterlet Sturgeon (Acipenser ruthenus).</title>
        <authorList>
            <person name="Wei Q."/>
        </authorList>
    </citation>
    <scope>NUCLEOTIDE SEQUENCE [LARGE SCALE GENOMIC DNA]</scope>
    <source>
        <strain evidence="2">WHYD16114868_AA</strain>
        <tissue evidence="2">Blood</tissue>
    </source>
</reference>
<organism evidence="2 3">
    <name type="scientific">Acipenser ruthenus</name>
    <name type="common">Sterlet sturgeon</name>
    <dbReference type="NCBI Taxonomy" id="7906"/>
    <lineage>
        <taxon>Eukaryota</taxon>
        <taxon>Metazoa</taxon>
        <taxon>Chordata</taxon>
        <taxon>Craniata</taxon>
        <taxon>Vertebrata</taxon>
        <taxon>Euteleostomi</taxon>
        <taxon>Actinopterygii</taxon>
        <taxon>Chondrostei</taxon>
        <taxon>Acipenseriformes</taxon>
        <taxon>Acipenseridae</taxon>
        <taxon>Acipenser</taxon>
    </lineage>
</organism>
<sequence>MSVYFIGCQNDEYFLAGRIIAASLVQGGPSPTFLSANLLKHMLGLDSSLDVEEIDDEEIKAMLHEIQLAGSTEELKTVVEKHSVILHLAGGLRVIRKIQDKEPILQDYLKWHIITRNAQAISREVRPRDGRSAASCRHSVSGENERGEFGPSGAEGGRRDRIKVGRYDGKTSWEAFEAKFKMLAQANNWTMREKAVQLVAALEDEAQRALLDLTEVKLGQYQAVVTALDHRFGGPEPAMALSQ</sequence>
<dbReference type="EMBL" id="SCEB01004451">
    <property type="protein sequence ID" value="RXM93540.1"/>
    <property type="molecule type" value="Genomic_DNA"/>
</dbReference>
<keyword evidence="3" id="KW-1185">Reference proteome</keyword>
<proteinExistence type="predicted"/>
<name>A0A444UZG0_ACIRT</name>
<dbReference type="SUPFAM" id="SSF56204">
    <property type="entry name" value="Hect, E3 ligase catalytic domain"/>
    <property type="match status" value="1"/>
</dbReference>
<protein>
    <submittedName>
        <fullName evidence="2">G2/M phase-specific E3 ubiquitin-protein ligase</fullName>
    </submittedName>
</protein>
<feature type="region of interest" description="Disordered" evidence="1">
    <location>
        <begin position="125"/>
        <end position="160"/>
    </location>
</feature>
<evidence type="ECO:0000256" key="1">
    <source>
        <dbReference type="SAM" id="MobiDB-lite"/>
    </source>
</evidence>
<evidence type="ECO:0000313" key="3">
    <source>
        <dbReference type="Proteomes" id="UP000289886"/>
    </source>
</evidence>